<evidence type="ECO:0000256" key="1">
    <source>
        <dbReference type="ARBA" id="ARBA00007879"/>
    </source>
</evidence>
<dbReference type="PANTHER" id="PTHR31447:SF1">
    <property type="entry name" value="OS06G0138200 PROTEIN"/>
    <property type="match status" value="1"/>
</dbReference>
<dbReference type="GO" id="GO:0003729">
    <property type="term" value="F:mRNA binding"/>
    <property type="evidence" value="ECO:0007669"/>
    <property type="project" value="InterPro"/>
</dbReference>
<dbReference type="AlphaFoldDB" id="A0A5D3BKU0"/>
<dbReference type="InterPro" id="IPR037151">
    <property type="entry name" value="AlkB-like_sf"/>
</dbReference>
<proteinExistence type="inferred from homology"/>
<protein>
    <submittedName>
        <fullName evidence="2">RNA demethylase ALKBH5-like</fullName>
    </submittedName>
</protein>
<keyword evidence="2" id="KW-0489">Methyltransferase</keyword>
<name>A0A5D3BKU0_CUCMM</name>
<dbReference type="PANTHER" id="PTHR31447">
    <property type="entry name" value="HYDROXYPROLINE-RICH GLYCOPROTEIN FAMILY PROTEIN-RELATED"/>
    <property type="match status" value="1"/>
</dbReference>
<evidence type="ECO:0000313" key="3">
    <source>
        <dbReference type="Proteomes" id="UP000321947"/>
    </source>
</evidence>
<dbReference type="GO" id="GO:0032451">
    <property type="term" value="F:demethylase activity"/>
    <property type="evidence" value="ECO:0007669"/>
    <property type="project" value="InterPro"/>
</dbReference>
<comment type="caution">
    <text evidence="2">The sequence shown here is derived from an EMBL/GenBank/DDBJ whole genome shotgun (WGS) entry which is preliminary data.</text>
</comment>
<gene>
    <name evidence="2" type="ORF">E5676_scaffold252G00230</name>
</gene>
<reference evidence="2 3" key="1">
    <citation type="submission" date="2019-08" db="EMBL/GenBank/DDBJ databases">
        <title>Draft genome sequences of two oriental melons (Cucumis melo L. var makuwa).</title>
        <authorList>
            <person name="Kwon S.-Y."/>
        </authorList>
    </citation>
    <scope>NUCLEOTIDE SEQUENCE [LARGE SCALE GENOMIC DNA]</scope>
    <source>
        <strain evidence="3">cv. Chang Bougi</strain>
        <tissue evidence="2">Leaf</tissue>
    </source>
</reference>
<accession>A0A5D3BKU0</accession>
<dbReference type="GO" id="GO:0032259">
    <property type="term" value="P:methylation"/>
    <property type="evidence" value="ECO:0007669"/>
    <property type="project" value="UniProtKB-KW"/>
</dbReference>
<dbReference type="GO" id="GO:0006402">
    <property type="term" value="P:mRNA catabolic process"/>
    <property type="evidence" value="ECO:0007669"/>
    <property type="project" value="InterPro"/>
</dbReference>
<dbReference type="GO" id="GO:0008168">
    <property type="term" value="F:methyltransferase activity"/>
    <property type="evidence" value="ECO:0007669"/>
    <property type="project" value="UniProtKB-KW"/>
</dbReference>
<dbReference type="Gene3D" id="2.60.120.590">
    <property type="entry name" value="Alpha-ketoglutarate-dependent dioxygenase AlkB-like"/>
    <property type="match status" value="1"/>
</dbReference>
<dbReference type="EMBL" id="SSTD01017590">
    <property type="protein sequence ID" value="TYJ99747.1"/>
    <property type="molecule type" value="Genomic_DNA"/>
</dbReference>
<organism evidence="2 3">
    <name type="scientific">Cucumis melo var. makuwa</name>
    <name type="common">Oriental melon</name>
    <dbReference type="NCBI Taxonomy" id="1194695"/>
    <lineage>
        <taxon>Eukaryota</taxon>
        <taxon>Viridiplantae</taxon>
        <taxon>Streptophyta</taxon>
        <taxon>Embryophyta</taxon>
        <taxon>Tracheophyta</taxon>
        <taxon>Spermatophyta</taxon>
        <taxon>Magnoliopsida</taxon>
        <taxon>eudicotyledons</taxon>
        <taxon>Gunneridae</taxon>
        <taxon>Pentapetalae</taxon>
        <taxon>rosids</taxon>
        <taxon>fabids</taxon>
        <taxon>Cucurbitales</taxon>
        <taxon>Cucurbitaceae</taxon>
        <taxon>Benincaseae</taxon>
        <taxon>Cucumis</taxon>
    </lineage>
</organism>
<dbReference type="InterPro" id="IPR044842">
    <property type="entry name" value="ALKBH9B/ALKBH10B-like"/>
</dbReference>
<evidence type="ECO:0000313" key="2">
    <source>
        <dbReference type="EMBL" id="TYJ99747.1"/>
    </source>
</evidence>
<sequence>MAAELSMPEYVEHSRRLLIMKNPDSLLESVGLKWNPTCSVLILSGNETDLAKHCVPSVKAKRTLIAFRKMDDRKLPYRICLILNFKESSRWTLNGKRKRTIMN</sequence>
<keyword evidence="2" id="KW-0808">Transferase</keyword>
<dbReference type="Proteomes" id="UP000321947">
    <property type="component" value="Unassembled WGS sequence"/>
</dbReference>
<comment type="similarity">
    <text evidence="1">Belongs to the alkB family.</text>
</comment>